<proteinExistence type="predicted"/>
<protein>
    <submittedName>
        <fullName evidence="1">Uncharacterized protein</fullName>
    </submittedName>
</protein>
<reference evidence="2" key="1">
    <citation type="journal article" date="2022" name="Mol. Ecol. Resour.">
        <title>The genomes of chicory, endive, great burdock and yacon provide insights into Asteraceae palaeo-polyploidization history and plant inulin production.</title>
        <authorList>
            <person name="Fan W."/>
            <person name="Wang S."/>
            <person name="Wang H."/>
            <person name="Wang A."/>
            <person name="Jiang F."/>
            <person name="Liu H."/>
            <person name="Zhao H."/>
            <person name="Xu D."/>
            <person name="Zhang Y."/>
        </authorList>
    </citation>
    <scope>NUCLEOTIDE SEQUENCE [LARGE SCALE GENOMIC DNA]</scope>
    <source>
        <strain evidence="2">cv. Niubang</strain>
    </source>
</reference>
<accession>A0ACB8XK80</accession>
<name>A0ACB8XK80_ARCLA</name>
<gene>
    <name evidence="1" type="ORF">L6452_42721</name>
</gene>
<dbReference type="Proteomes" id="UP001055879">
    <property type="component" value="Linkage Group LG17"/>
</dbReference>
<keyword evidence="2" id="KW-1185">Reference proteome</keyword>
<sequence length="77" mass="8865">MKIISPFLILMFLLLLLPSFQNAVYATKSDDFKVRGARHNSKPDSKYNCTPQQEEKKVYKRPSGPNPVGNFRPPSRR</sequence>
<comment type="caution">
    <text evidence="1">The sequence shown here is derived from an EMBL/GenBank/DDBJ whole genome shotgun (WGS) entry which is preliminary data.</text>
</comment>
<evidence type="ECO:0000313" key="1">
    <source>
        <dbReference type="EMBL" id="KAI3667652.1"/>
    </source>
</evidence>
<reference evidence="1 2" key="2">
    <citation type="journal article" date="2022" name="Mol. Ecol. Resour.">
        <title>The genomes of chicory, endive, great burdock and yacon provide insights into Asteraceae paleo-polyploidization history and plant inulin production.</title>
        <authorList>
            <person name="Fan W."/>
            <person name="Wang S."/>
            <person name="Wang H."/>
            <person name="Wang A."/>
            <person name="Jiang F."/>
            <person name="Liu H."/>
            <person name="Zhao H."/>
            <person name="Xu D."/>
            <person name="Zhang Y."/>
        </authorList>
    </citation>
    <scope>NUCLEOTIDE SEQUENCE [LARGE SCALE GENOMIC DNA]</scope>
    <source>
        <strain evidence="2">cv. Niubang</strain>
    </source>
</reference>
<dbReference type="EMBL" id="CM042063">
    <property type="protein sequence ID" value="KAI3667652.1"/>
    <property type="molecule type" value="Genomic_DNA"/>
</dbReference>
<organism evidence="1 2">
    <name type="scientific">Arctium lappa</name>
    <name type="common">Greater burdock</name>
    <name type="synonym">Lappa major</name>
    <dbReference type="NCBI Taxonomy" id="4217"/>
    <lineage>
        <taxon>Eukaryota</taxon>
        <taxon>Viridiplantae</taxon>
        <taxon>Streptophyta</taxon>
        <taxon>Embryophyta</taxon>
        <taxon>Tracheophyta</taxon>
        <taxon>Spermatophyta</taxon>
        <taxon>Magnoliopsida</taxon>
        <taxon>eudicotyledons</taxon>
        <taxon>Gunneridae</taxon>
        <taxon>Pentapetalae</taxon>
        <taxon>asterids</taxon>
        <taxon>campanulids</taxon>
        <taxon>Asterales</taxon>
        <taxon>Asteraceae</taxon>
        <taxon>Carduoideae</taxon>
        <taxon>Cardueae</taxon>
        <taxon>Arctiinae</taxon>
        <taxon>Arctium</taxon>
    </lineage>
</organism>
<evidence type="ECO:0000313" key="2">
    <source>
        <dbReference type="Proteomes" id="UP001055879"/>
    </source>
</evidence>